<evidence type="ECO:0000256" key="2">
    <source>
        <dbReference type="SAM" id="SignalP"/>
    </source>
</evidence>
<reference evidence="3 4" key="1">
    <citation type="submission" date="2023-12" db="EMBL/GenBank/DDBJ databases">
        <title>A high-quality genome assembly for Dillenia turbinata (Dilleniales).</title>
        <authorList>
            <person name="Chanderbali A."/>
        </authorList>
    </citation>
    <scope>NUCLEOTIDE SEQUENCE [LARGE SCALE GENOMIC DNA]</scope>
    <source>
        <strain evidence="3">LSX21</strain>
        <tissue evidence="3">Leaf</tissue>
    </source>
</reference>
<evidence type="ECO:0008006" key="5">
    <source>
        <dbReference type="Google" id="ProtNLM"/>
    </source>
</evidence>
<dbReference type="PROSITE" id="PS51257">
    <property type="entry name" value="PROKAR_LIPOPROTEIN"/>
    <property type="match status" value="1"/>
</dbReference>
<proteinExistence type="predicted"/>
<gene>
    <name evidence="3" type="ORF">RJ641_013320</name>
</gene>
<dbReference type="GO" id="GO:0001709">
    <property type="term" value="P:cell fate determination"/>
    <property type="evidence" value="ECO:0007669"/>
    <property type="project" value="TreeGrafter"/>
</dbReference>
<accession>A0AAN8WD67</accession>
<dbReference type="InterPro" id="IPR040361">
    <property type="entry name" value="TPD1"/>
</dbReference>
<dbReference type="Proteomes" id="UP001370490">
    <property type="component" value="Unassembled WGS sequence"/>
</dbReference>
<comment type="caution">
    <text evidence="3">The sequence shown here is derived from an EMBL/GenBank/DDBJ whole genome shotgun (WGS) entry which is preliminary data.</text>
</comment>
<organism evidence="3 4">
    <name type="scientific">Dillenia turbinata</name>
    <dbReference type="NCBI Taxonomy" id="194707"/>
    <lineage>
        <taxon>Eukaryota</taxon>
        <taxon>Viridiplantae</taxon>
        <taxon>Streptophyta</taxon>
        <taxon>Embryophyta</taxon>
        <taxon>Tracheophyta</taxon>
        <taxon>Spermatophyta</taxon>
        <taxon>Magnoliopsida</taxon>
        <taxon>eudicotyledons</taxon>
        <taxon>Gunneridae</taxon>
        <taxon>Pentapetalae</taxon>
        <taxon>Dilleniales</taxon>
        <taxon>Dilleniaceae</taxon>
        <taxon>Dillenia</taxon>
    </lineage>
</organism>
<keyword evidence="1 2" id="KW-0732">Signal</keyword>
<protein>
    <recommendedName>
        <fullName evidence="5">TPD1 protein homolog 1-like</fullName>
    </recommendedName>
</protein>
<dbReference type="EMBL" id="JBAMMX010000002">
    <property type="protein sequence ID" value="KAK6945776.1"/>
    <property type="molecule type" value="Genomic_DNA"/>
</dbReference>
<dbReference type="Pfam" id="PF24068">
    <property type="entry name" value="TPD1_C"/>
    <property type="match status" value="1"/>
</dbReference>
<dbReference type="AlphaFoldDB" id="A0AAN8WD67"/>
<evidence type="ECO:0000256" key="1">
    <source>
        <dbReference type="ARBA" id="ARBA00022729"/>
    </source>
</evidence>
<feature type="chain" id="PRO_5043026769" description="TPD1 protein homolog 1-like" evidence="2">
    <location>
        <begin position="24"/>
        <end position="142"/>
    </location>
</feature>
<keyword evidence="4" id="KW-1185">Reference proteome</keyword>
<sequence>MAFSRVQLSVAIIFLAACLQVQGRSEVETSLGAASSLVQTNCRPGEDLTVVQGQTPHLPNGIPAFTVMISNTCQTGCNISNIHLHCGWFSSAILVNPKIFRRLAYNDCLVNDGQPLKSGSTLQFRYANSRSYPLSISSMRCG</sequence>
<name>A0AAN8WD67_9MAGN</name>
<evidence type="ECO:0000313" key="3">
    <source>
        <dbReference type="EMBL" id="KAK6945776.1"/>
    </source>
</evidence>
<dbReference type="PANTHER" id="PTHR33184:SF67">
    <property type="entry name" value="PROTEIN TAPETUM DETERMINANT 1"/>
    <property type="match status" value="1"/>
</dbReference>
<dbReference type="PANTHER" id="PTHR33184">
    <property type="entry name" value="PROTEIN TAPETUM DETERMINANT 1-LIKE-RELATED"/>
    <property type="match status" value="1"/>
</dbReference>
<feature type="signal peptide" evidence="2">
    <location>
        <begin position="1"/>
        <end position="23"/>
    </location>
</feature>
<evidence type="ECO:0000313" key="4">
    <source>
        <dbReference type="Proteomes" id="UP001370490"/>
    </source>
</evidence>